<accession>A0A7D9L2S9</accession>
<reference evidence="2" key="1">
    <citation type="submission" date="2020-04" db="EMBL/GenBank/DDBJ databases">
        <authorList>
            <person name="Alioto T."/>
            <person name="Alioto T."/>
            <person name="Gomez Garrido J."/>
        </authorList>
    </citation>
    <scope>NUCLEOTIDE SEQUENCE</scope>
    <source>
        <strain evidence="2">A484AB</strain>
    </source>
</reference>
<sequence length="132" mass="14929">MSRASYAGVINGSNRKFKVIRPNRSHKNKYIRRKSKNSVAIYETPTSHSSSCDIESDEEPNDKFKSSTKGTHVRRQKKKLIENVKADETKKNNDAGADKKTTTVIVGDSMVKYLNAITDLKDQCQLEITTYT</sequence>
<dbReference type="EMBL" id="CACRXK020013870">
    <property type="protein sequence ID" value="CAB4025875.1"/>
    <property type="molecule type" value="Genomic_DNA"/>
</dbReference>
<dbReference type="AlphaFoldDB" id="A0A7D9L2S9"/>
<keyword evidence="3" id="KW-1185">Reference proteome</keyword>
<feature type="compositionally biased region" description="Polar residues" evidence="1">
    <location>
        <begin position="44"/>
        <end position="53"/>
    </location>
</feature>
<feature type="compositionally biased region" description="Basic residues" evidence="1">
    <location>
        <begin position="17"/>
        <end position="36"/>
    </location>
</feature>
<dbReference type="Proteomes" id="UP001152795">
    <property type="component" value="Unassembled WGS sequence"/>
</dbReference>
<evidence type="ECO:0000313" key="2">
    <source>
        <dbReference type="EMBL" id="CAB4025875.1"/>
    </source>
</evidence>
<evidence type="ECO:0000256" key="1">
    <source>
        <dbReference type="SAM" id="MobiDB-lite"/>
    </source>
</evidence>
<name>A0A7D9L2S9_PARCT</name>
<proteinExistence type="predicted"/>
<organism evidence="2 3">
    <name type="scientific">Paramuricea clavata</name>
    <name type="common">Red gorgonian</name>
    <name type="synonym">Violescent sea-whip</name>
    <dbReference type="NCBI Taxonomy" id="317549"/>
    <lineage>
        <taxon>Eukaryota</taxon>
        <taxon>Metazoa</taxon>
        <taxon>Cnidaria</taxon>
        <taxon>Anthozoa</taxon>
        <taxon>Octocorallia</taxon>
        <taxon>Malacalcyonacea</taxon>
        <taxon>Plexauridae</taxon>
        <taxon>Paramuricea</taxon>
    </lineage>
</organism>
<protein>
    <submittedName>
        <fullName evidence="2">Uncharacterized protein</fullName>
    </submittedName>
</protein>
<evidence type="ECO:0000313" key="3">
    <source>
        <dbReference type="Proteomes" id="UP001152795"/>
    </source>
</evidence>
<comment type="caution">
    <text evidence="2">The sequence shown here is derived from an EMBL/GenBank/DDBJ whole genome shotgun (WGS) entry which is preliminary data.</text>
</comment>
<feature type="region of interest" description="Disordered" evidence="1">
    <location>
        <begin position="17"/>
        <end position="76"/>
    </location>
</feature>
<gene>
    <name evidence="2" type="ORF">PACLA_8A020991</name>
</gene>